<keyword evidence="2" id="KW-0472">Membrane</keyword>
<keyword evidence="1" id="KW-0175">Coiled coil</keyword>
<keyword evidence="2" id="KW-1133">Transmembrane helix</keyword>
<evidence type="ECO:0000313" key="4">
    <source>
        <dbReference type="Proteomes" id="UP000248764"/>
    </source>
</evidence>
<feature type="transmembrane region" description="Helical" evidence="2">
    <location>
        <begin position="12"/>
        <end position="33"/>
    </location>
</feature>
<name>A0A2W2C7P5_9ACTN</name>
<keyword evidence="2" id="KW-0812">Transmembrane</keyword>
<organism evidence="3 4">
    <name type="scientific">Jiangella anatolica</name>
    <dbReference type="NCBI Taxonomy" id="2670374"/>
    <lineage>
        <taxon>Bacteria</taxon>
        <taxon>Bacillati</taxon>
        <taxon>Actinomycetota</taxon>
        <taxon>Actinomycetes</taxon>
        <taxon>Jiangellales</taxon>
        <taxon>Jiangellaceae</taxon>
        <taxon>Jiangella</taxon>
    </lineage>
</organism>
<evidence type="ECO:0000313" key="3">
    <source>
        <dbReference type="EMBL" id="PZF81756.1"/>
    </source>
</evidence>
<keyword evidence="4" id="KW-1185">Reference proteome</keyword>
<gene>
    <name evidence="3" type="ORF">C1I92_19610</name>
</gene>
<dbReference type="Proteomes" id="UP000248764">
    <property type="component" value="Unassembled WGS sequence"/>
</dbReference>
<dbReference type="InterPro" id="IPR029063">
    <property type="entry name" value="SAM-dependent_MTases_sf"/>
</dbReference>
<evidence type="ECO:0000256" key="2">
    <source>
        <dbReference type="SAM" id="Phobius"/>
    </source>
</evidence>
<accession>A0A2W2C7P5</accession>
<protein>
    <submittedName>
        <fullName evidence="3">Uncharacterized protein</fullName>
    </submittedName>
</protein>
<evidence type="ECO:0000256" key="1">
    <source>
        <dbReference type="SAM" id="Coils"/>
    </source>
</evidence>
<feature type="coiled-coil region" evidence="1">
    <location>
        <begin position="68"/>
        <end position="95"/>
    </location>
</feature>
<feature type="transmembrane region" description="Helical" evidence="2">
    <location>
        <begin position="39"/>
        <end position="60"/>
    </location>
</feature>
<dbReference type="AlphaFoldDB" id="A0A2W2C7P5"/>
<dbReference type="RefSeq" id="WP_111256342.1">
    <property type="nucleotide sequence ID" value="NZ_POTW01000051.1"/>
</dbReference>
<proteinExistence type="predicted"/>
<reference evidence="3 4" key="1">
    <citation type="submission" date="2018-01" db="EMBL/GenBank/DDBJ databases">
        <title>Draft genome sequence of Jiangella sp. GTF31.</title>
        <authorList>
            <person name="Sahin N."/>
            <person name="Ay H."/>
            <person name="Saygin H."/>
        </authorList>
    </citation>
    <scope>NUCLEOTIDE SEQUENCE [LARGE SCALE GENOMIC DNA]</scope>
    <source>
        <strain evidence="3 4">GTF31</strain>
    </source>
</reference>
<dbReference type="EMBL" id="POTW01000051">
    <property type="protein sequence ID" value="PZF81756.1"/>
    <property type="molecule type" value="Genomic_DNA"/>
</dbReference>
<dbReference type="SUPFAM" id="SSF53335">
    <property type="entry name" value="S-adenosyl-L-methionine-dependent methyltransferases"/>
    <property type="match status" value="1"/>
</dbReference>
<sequence length="383" mass="39950">MLRAARQFLGSKWTALSLFGAALAVVAAGWALIDDGDVVAAILALLLGLALAGTTVAIAATHQADRRIRSLTDQVERTEAANRETTQALGELRATLADPAGGPLGAILGALRTDTALMHDESAARTERVAADVRTDLAQVRAELAAVTAALTSAAGPQERPEHDAGDLDAMAQDQLSELSALANLYSMFGPADEVPVLGGYAATPRTILRLTSMVGRLPGDALIVECGSGSSTVWLALACQRRGTGRVVALEHHDLYAARTREALARLGLDGVAEVRSAPLEPVTVQGEKHDWYAAPSWADLRGIDLLFVDGPPGKVGPRSRFPALPLLAPALADGAIVALDDAQRPDEADVAADWLSTGADGIQLADDGLVGRTRFFTATRA</sequence>
<dbReference type="Gene3D" id="3.40.50.150">
    <property type="entry name" value="Vaccinia Virus protein VP39"/>
    <property type="match status" value="1"/>
</dbReference>
<comment type="caution">
    <text evidence="3">The sequence shown here is derived from an EMBL/GenBank/DDBJ whole genome shotgun (WGS) entry which is preliminary data.</text>
</comment>
<dbReference type="Pfam" id="PF13578">
    <property type="entry name" value="Methyltransf_24"/>
    <property type="match status" value="1"/>
</dbReference>